<keyword evidence="2" id="KW-1185">Reference proteome</keyword>
<dbReference type="OrthoDB" id="165368at2"/>
<reference evidence="1 2" key="1">
    <citation type="submission" date="2019-10" db="EMBL/GenBank/DDBJ databases">
        <title>Georgenia wutianyii sp. nov. and Georgenia yuyongxinii sp. nov. isolated from plateau pika (Ochotona curzoniae) in the Qinghai-Tibet plateau of China.</title>
        <authorList>
            <person name="Tian Z."/>
        </authorList>
    </citation>
    <scope>NUCLEOTIDE SEQUENCE [LARGE SCALE GENOMIC DNA]</scope>
    <source>
        <strain evidence="1 2">DSM 21501</strain>
    </source>
</reference>
<sequence length="90" mass="10149">MILATTKFEDLDRFLKVFSTKGAAKRREHGSKGATVFRDPIDEDRVWVVFDWDAEGWQDFVSDPDVPGIFQEAGHVVKPQPAPLVGQYDA</sequence>
<accession>A0A7J5UNM5</accession>
<evidence type="ECO:0000313" key="2">
    <source>
        <dbReference type="Proteomes" id="UP000451860"/>
    </source>
</evidence>
<dbReference type="EMBL" id="WHJE01000069">
    <property type="protein sequence ID" value="KAE8763503.1"/>
    <property type="molecule type" value="Genomic_DNA"/>
</dbReference>
<proteinExistence type="predicted"/>
<protein>
    <recommendedName>
        <fullName evidence="3">ABM domain-containing protein</fullName>
    </recommendedName>
</protein>
<dbReference type="Proteomes" id="UP000451860">
    <property type="component" value="Unassembled WGS sequence"/>
</dbReference>
<evidence type="ECO:0008006" key="3">
    <source>
        <dbReference type="Google" id="ProtNLM"/>
    </source>
</evidence>
<organism evidence="1 2">
    <name type="scientific">Georgenia thermotolerans</name>
    <dbReference type="NCBI Taxonomy" id="527326"/>
    <lineage>
        <taxon>Bacteria</taxon>
        <taxon>Bacillati</taxon>
        <taxon>Actinomycetota</taxon>
        <taxon>Actinomycetes</taxon>
        <taxon>Micrococcales</taxon>
        <taxon>Bogoriellaceae</taxon>
        <taxon>Georgenia</taxon>
    </lineage>
</organism>
<dbReference type="RefSeq" id="WP_152203173.1">
    <property type="nucleotide sequence ID" value="NZ_VUKF01000023.1"/>
</dbReference>
<dbReference type="AlphaFoldDB" id="A0A7J5UNM5"/>
<comment type="caution">
    <text evidence="1">The sequence shown here is derived from an EMBL/GenBank/DDBJ whole genome shotgun (WGS) entry which is preliminary data.</text>
</comment>
<dbReference type="InterPro" id="IPR011008">
    <property type="entry name" value="Dimeric_a/b-barrel"/>
</dbReference>
<dbReference type="SUPFAM" id="SSF54909">
    <property type="entry name" value="Dimeric alpha+beta barrel"/>
    <property type="match status" value="1"/>
</dbReference>
<evidence type="ECO:0000313" key="1">
    <source>
        <dbReference type="EMBL" id="KAE8763503.1"/>
    </source>
</evidence>
<gene>
    <name evidence="1" type="ORF">GB883_13765</name>
</gene>
<name>A0A7J5UNM5_9MICO</name>